<keyword evidence="2" id="KW-0472">Membrane</keyword>
<dbReference type="OrthoDB" id="4464900at2"/>
<keyword evidence="2" id="KW-0812">Transmembrane</keyword>
<feature type="region of interest" description="Disordered" evidence="1">
    <location>
        <begin position="105"/>
        <end position="151"/>
    </location>
</feature>
<evidence type="ECO:0000256" key="2">
    <source>
        <dbReference type="SAM" id="Phobius"/>
    </source>
</evidence>
<gene>
    <name evidence="3" type="ORF">EAH86_11145</name>
</gene>
<evidence type="ECO:0000313" key="3">
    <source>
        <dbReference type="EMBL" id="TPG17296.1"/>
    </source>
</evidence>
<feature type="compositionally biased region" description="Basic and acidic residues" evidence="1">
    <location>
        <begin position="105"/>
        <end position="125"/>
    </location>
</feature>
<accession>A0A502CZP3</accession>
<protein>
    <submittedName>
        <fullName evidence="3">Uncharacterized protein</fullName>
    </submittedName>
</protein>
<feature type="compositionally biased region" description="Low complexity" evidence="1">
    <location>
        <begin position="1"/>
        <end position="15"/>
    </location>
</feature>
<dbReference type="EMBL" id="RCZM01000003">
    <property type="protein sequence ID" value="TPG17296.1"/>
    <property type="molecule type" value="Genomic_DNA"/>
</dbReference>
<evidence type="ECO:0000256" key="1">
    <source>
        <dbReference type="SAM" id="MobiDB-lite"/>
    </source>
</evidence>
<evidence type="ECO:0000313" key="4">
    <source>
        <dbReference type="Proteomes" id="UP000317722"/>
    </source>
</evidence>
<dbReference type="Proteomes" id="UP000317722">
    <property type="component" value="Unassembled WGS sequence"/>
</dbReference>
<dbReference type="InterPro" id="IPR046491">
    <property type="entry name" value="DUF6584"/>
</dbReference>
<feature type="transmembrane region" description="Helical" evidence="2">
    <location>
        <begin position="162"/>
        <end position="187"/>
    </location>
</feature>
<name>A0A502CZP3_9MICO</name>
<feature type="region of interest" description="Disordered" evidence="1">
    <location>
        <begin position="1"/>
        <end position="25"/>
    </location>
</feature>
<comment type="caution">
    <text evidence="3">The sequence shown here is derived from an EMBL/GenBank/DDBJ whole genome shotgun (WGS) entry which is preliminary data.</text>
</comment>
<sequence>MSQEPQTEPSSQPSSAVQRARADLDAGREWKARERLVGHLAGEFDAEALELLGEVNYAMRDLPAAGAAWFGTARRGKDVDEAVEAWRERHGDHFAQMWSSLPRSVRERDGNKRVDALHRRAEQDRASATSGGSPRPPGAGQTGAGSAGSASSGDGGLDAATVIALALAVLFVACAVIGLVTLLGWLVPG</sequence>
<keyword evidence="4" id="KW-1185">Reference proteome</keyword>
<proteinExistence type="predicted"/>
<dbReference type="RefSeq" id="WP_140740505.1">
    <property type="nucleotide sequence ID" value="NZ_RCZM01000003.1"/>
</dbReference>
<dbReference type="AlphaFoldDB" id="A0A502CZP3"/>
<dbReference type="Pfam" id="PF20225">
    <property type="entry name" value="DUF6584"/>
    <property type="match status" value="1"/>
</dbReference>
<keyword evidence="2" id="KW-1133">Transmembrane helix</keyword>
<reference evidence="3 4" key="1">
    <citation type="journal article" date="2019" name="Environ. Microbiol.">
        <title>Species interactions and distinct microbial communities in high Arctic permafrost affected cryosols are associated with the CH4 and CO2 gas fluxes.</title>
        <authorList>
            <person name="Altshuler I."/>
            <person name="Hamel J."/>
            <person name="Turney S."/>
            <person name="Magnuson E."/>
            <person name="Levesque R."/>
            <person name="Greer C."/>
            <person name="Whyte L.G."/>
        </authorList>
    </citation>
    <scope>NUCLEOTIDE SEQUENCE [LARGE SCALE GENOMIC DNA]</scope>
    <source>
        <strain evidence="3 4">S9.3A</strain>
    </source>
</reference>
<organism evidence="3 4">
    <name type="scientific">Pedococcus bigeumensis</name>
    <dbReference type="NCBI Taxonomy" id="433644"/>
    <lineage>
        <taxon>Bacteria</taxon>
        <taxon>Bacillati</taxon>
        <taxon>Actinomycetota</taxon>
        <taxon>Actinomycetes</taxon>
        <taxon>Micrococcales</taxon>
        <taxon>Intrasporangiaceae</taxon>
        <taxon>Pedococcus</taxon>
    </lineage>
</organism>